<dbReference type="GO" id="GO:0032259">
    <property type="term" value="P:methylation"/>
    <property type="evidence" value="ECO:0007669"/>
    <property type="project" value="UniProtKB-KW"/>
</dbReference>
<protein>
    <submittedName>
        <fullName evidence="2">Putative methyltransferase YcgJ</fullName>
        <ecNumber evidence="2">2.1.1.-</ecNumber>
    </submittedName>
</protein>
<dbReference type="Proteomes" id="UP000244911">
    <property type="component" value="Unassembled WGS sequence"/>
</dbReference>
<evidence type="ECO:0000313" key="3">
    <source>
        <dbReference type="Proteomes" id="UP000244911"/>
    </source>
</evidence>
<keyword evidence="3" id="KW-1185">Reference proteome</keyword>
<proteinExistence type="predicted"/>
<dbReference type="EMBL" id="OMOI01000002">
    <property type="protein sequence ID" value="SPF79021.1"/>
    <property type="molecule type" value="Genomic_DNA"/>
</dbReference>
<dbReference type="SUPFAM" id="SSF53335">
    <property type="entry name" value="S-adenosyl-L-methionine-dependent methyltransferases"/>
    <property type="match status" value="1"/>
</dbReference>
<dbReference type="Gene3D" id="3.40.50.150">
    <property type="entry name" value="Vaccinia Virus protein VP39"/>
    <property type="match status" value="1"/>
</dbReference>
<dbReference type="OrthoDB" id="5642573at2"/>
<dbReference type="AlphaFoldDB" id="A0A2R8ASI5"/>
<dbReference type="CDD" id="cd02440">
    <property type="entry name" value="AdoMet_MTases"/>
    <property type="match status" value="1"/>
</dbReference>
<evidence type="ECO:0000313" key="2">
    <source>
        <dbReference type="EMBL" id="SPF79021.1"/>
    </source>
</evidence>
<gene>
    <name evidence="2" type="primary">ycgJ_2</name>
    <name evidence="2" type="ORF">ALP8811_02955</name>
</gene>
<name>A0A2R8ASI5_9RHOB</name>
<reference evidence="2 3" key="1">
    <citation type="submission" date="2018-03" db="EMBL/GenBank/DDBJ databases">
        <authorList>
            <person name="Keele B.F."/>
        </authorList>
    </citation>
    <scope>NUCLEOTIDE SEQUENCE [LARGE SCALE GENOMIC DNA]</scope>
    <source>
        <strain evidence="2 3">CECT 8811</strain>
    </source>
</reference>
<dbReference type="InterPro" id="IPR029063">
    <property type="entry name" value="SAM-dependent_MTases_sf"/>
</dbReference>
<feature type="domain" description="Methyltransferase" evidence="1">
    <location>
        <begin position="42"/>
        <end position="132"/>
    </location>
</feature>
<dbReference type="PANTHER" id="PTHR43591">
    <property type="entry name" value="METHYLTRANSFERASE"/>
    <property type="match status" value="1"/>
</dbReference>
<keyword evidence="2" id="KW-0808">Transferase</keyword>
<sequence length="204" mass="22495">MQKAKFWNKIADKYAKGPISDMASYEHKLKLTQDLFHSDMSVLEIACGTGSTAILHAPHVAKYLAVDISERMIEIARAKDGPPNLSFQVADVEDMPLEPGSFDMVQAHSALHLLSDPNAAVEKMYDALKPGGLFVSSTTCVGGIWWLKFIAPIGQALGKVPHLAWFTENGLREMVQDAGFEIIEDWRPEGKITALFLIARKPDS</sequence>
<dbReference type="Pfam" id="PF13649">
    <property type="entry name" value="Methyltransf_25"/>
    <property type="match status" value="1"/>
</dbReference>
<accession>A0A2R8ASI5</accession>
<organism evidence="2 3">
    <name type="scientific">Aliiroseovarius pelagivivens</name>
    <dbReference type="NCBI Taxonomy" id="1639690"/>
    <lineage>
        <taxon>Bacteria</taxon>
        <taxon>Pseudomonadati</taxon>
        <taxon>Pseudomonadota</taxon>
        <taxon>Alphaproteobacteria</taxon>
        <taxon>Rhodobacterales</taxon>
        <taxon>Paracoccaceae</taxon>
        <taxon>Aliiroseovarius</taxon>
    </lineage>
</organism>
<evidence type="ECO:0000259" key="1">
    <source>
        <dbReference type="Pfam" id="PF13649"/>
    </source>
</evidence>
<keyword evidence="2" id="KW-0489">Methyltransferase</keyword>
<dbReference type="EC" id="2.1.1.-" evidence="2"/>
<dbReference type="GO" id="GO:0008168">
    <property type="term" value="F:methyltransferase activity"/>
    <property type="evidence" value="ECO:0007669"/>
    <property type="project" value="UniProtKB-KW"/>
</dbReference>
<dbReference type="RefSeq" id="WP_108857990.1">
    <property type="nucleotide sequence ID" value="NZ_OMOI01000002.1"/>
</dbReference>
<dbReference type="InterPro" id="IPR041698">
    <property type="entry name" value="Methyltransf_25"/>
</dbReference>